<proteinExistence type="predicted"/>
<dbReference type="Pfam" id="PF00535">
    <property type="entry name" value="Glycos_transf_2"/>
    <property type="match status" value="1"/>
</dbReference>
<dbReference type="InterPro" id="IPR001173">
    <property type="entry name" value="Glyco_trans_2-like"/>
</dbReference>
<name>A0A938WQN1_9BACT</name>
<dbReference type="InterPro" id="IPR029044">
    <property type="entry name" value="Nucleotide-diphossugar_trans"/>
</dbReference>
<dbReference type="EMBL" id="JACJJL010000035">
    <property type="protein sequence ID" value="MBM6662930.1"/>
    <property type="molecule type" value="Genomic_DNA"/>
</dbReference>
<organism evidence="4 5">
    <name type="scientific">Marseilla massiliensis</name>
    <dbReference type="NCBI Taxonomy" id="1841864"/>
    <lineage>
        <taxon>Bacteria</taxon>
        <taxon>Pseudomonadati</taxon>
        <taxon>Bacteroidota</taxon>
        <taxon>Bacteroidia</taxon>
        <taxon>Bacteroidales</taxon>
        <taxon>Prevotellaceae</taxon>
        <taxon>Marseilla</taxon>
    </lineage>
</organism>
<comment type="caution">
    <text evidence="4">The sequence shown here is derived from an EMBL/GenBank/DDBJ whole genome shotgun (WGS) entry which is preliminary data.</text>
</comment>
<dbReference type="PANTHER" id="PTHR22916:SF51">
    <property type="entry name" value="GLYCOSYLTRANSFERASE EPSH-RELATED"/>
    <property type="match status" value="1"/>
</dbReference>
<evidence type="ECO:0000256" key="1">
    <source>
        <dbReference type="ARBA" id="ARBA00022676"/>
    </source>
</evidence>
<dbReference type="PANTHER" id="PTHR22916">
    <property type="entry name" value="GLYCOSYLTRANSFERASE"/>
    <property type="match status" value="1"/>
</dbReference>
<reference evidence="4 5" key="1">
    <citation type="journal article" date="2021" name="Sci. Rep.">
        <title>The distribution of antibiotic resistance genes in chicken gut microbiota commensals.</title>
        <authorList>
            <person name="Juricova H."/>
            <person name="Matiasovicova J."/>
            <person name="Kubasova T."/>
            <person name="Cejkova D."/>
            <person name="Rychlik I."/>
        </authorList>
    </citation>
    <scope>NUCLEOTIDE SEQUENCE [LARGE SCALE GENOMIC DNA]</scope>
    <source>
        <strain evidence="4 5">An819</strain>
    </source>
</reference>
<feature type="domain" description="Glycosyltransferase 2-like" evidence="3">
    <location>
        <begin position="6"/>
        <end position="161"/>
    </location>
</feature>
<dbReference type="Gene3D" id="3.90.550.10">
    <property type="entry name" value="Spore Coat Polysaccharide Biosynthesis Protein SpsA, Chain A"/>
    <property type="match status" value="1"/>
</dbReference>
<evidence type="ECO:0000256" key="2">
    <source>
        <dbReference type="ARBA" id="ARBA00022679"/>
    </source>
</evidence>
<dbReference type="AlphaFoldDB" id="A0A938WQN1"/>
<dbReference type="Proteomes" id="UP000764045">
    <property type="component" value="Unassembled WGS sequence"/>
</dbReference>
<gene>
    <name evidence="4" type="ORF">H6B30_14475</name>
</gene>
<keyword evidence="1" id="KW-0328">Glycosyltransferase</keyword>
<dbReference type="SUPFAM" id="SSF53448">
    <property type="entry name" value="Nucleotide-diphospho-sugar transferases"/>
    <property type="match status" value="1"/>
</dbReference>
<evidence type="ECO:0000259" key="3">
    <source>
        <dbReference type="Pfam" id="PF00535"/>
    </source>
</evidence>
<evidence type="ECO:0000313" key="5">
    <source>
        <dbReference type="Proteomes" id="UP000764045"/>
    </source>
</evidence>
<dbReference type="RefSeq" id="WP_205111826.1">
    <property type="nucleotide sequence ID" value="NZ_JACJJL010000035.1"/>
</dbReference>
<sequence>MTKEFSVLIPAYNVEKYIDKCLQSILNQSFTNFEIIIIDDGSTDETLKICKKYESMDSRIKVFHQVNNGIVETRNKLIQLANGNWIVFIDADDYVKENYLSCFSNYINKFPDADVFACDYISWEKGDEFKEIKRPFHSKQEYILQLLGWRCTNTALWAKAIKKELIENNHIEFTKGISLGEDLCFMSKLFYNAKDIIYVPGENYIWNRTNVISMTKSEKYQDDVIALYEAITKFYKEKSDYKLYSKTLSNTMLHVMEGRYIFQRKKTFGNLPSLINVAQLNILNRLKFYLIINDLFLAERLVEKISRSIKRCFKDN</sequence>
<keyword evidence="2" id="KW-0808">Transferase</keyword>
<dbReference type="CDD" id="cd00761">
    <property type="entry name" value="Glyco_tranf_GTA_type"/>
    <property type="match status" value="1"/>
</dbReference>
<evidence type="ECO:0000313" key="4">
    <source>
        <dbReference type="EMBL" id="MBM6662930.1"/>
    </source>
</evidence>
<keyword evidence="5" id="KW-1185">Reference proteome</keyword>
<accession>A0A938WQN1</accession>
<protein>
    <submittedName>
        <fullName evidence="4">Glycosyltransferase family 2 protein</fullName>
    </submittedName>
</protein>
<dbReference type="GO" id="GO:0016758">
    <property type="term" value="F:hexosyltransferase activity"/>
    <property type="evidence" value="ECO:0007669"/>
    <property type="project" value="UniProtKB-ARBA"/>
</dbReference>